<dbReference type="Proteomes" id="UP000053904">
    <property type="component" value="Unassembled WGS sequence"/>
</dbReference>
<accession>A0A101HIY7</accession>
<proteinExistence type="predicted"/>
<sequence length="229" mass="25440">MYSFDTTYLYYALPGFILAIIAQILMTIRYNKYSKVSSGSNLTGLDAAKLIRDNENYPVDINRIPGKLSDNFHPKKNIVNISSDNAISDSVANIAVVAHEFGHVQQKFSASLLFRLRSIMVPVVNIGSNLGYVLFFVGLLLSAFDLAEIGLILFASTTVFALVTLPVEFDASRRGMNLIQKYNLIEKNKKSGARKVLNAAALTYIASFVTSFTNLLYYSNILNRRKSSN</sequence>
<feature type="transmembrane region" description="Helical" evidence="1">
    <location>
        <begin position="196"/>
        <end position="218"/>
    </location>
</feature>
<protein>
    <submittedName>
        <fullName evidence="2">Putative neutral zinc metallopeptidase</fullName>
    </submittedName>
</protein>
<evidence type="ECO:0000313" key="3">
    <source>
        <dbReference type="Proteomes" id="UP000053904"/>
    </source>
</evidence>
<feature type="transmembrane region" description="Helical" evidence="1">
    <location>
        <begin position="6"/>
        <end position="28"/>
    </location>
</feature>
<reference evidence="3" key="1">
    <citation type="journal article" date="2015" name="MBio">
        <title>Genome-Resolved Metagenomic Analysis Reveals Roles for Candidate Phyla and Other Microbial Community Members in Biogeochemical Transformations in Oil Reservoirs.</title>
        <authorList>
            <person name="Hu P."/>
            <person name="Tom L."/>
            <person name="Singh A."/>
            <person name="Thomas B.C."/>
            <person name="Baker B.J."/>
            <person name="Piceno Y.M."/>
            <person name="Andersen G.L."/>
            <person name="Banfield J.F."/>
        </authorList>
    </citation>
    <scope>NUCLEOTIDE SEQUENCE [LARGE SCALE GENOMIC DNA]</scope>
</reference>
<dbReference type="PANTHER" id="PTHR36434">
    <property type="entry name" value="MEMBRANE PROTEASE YUGP-RELATED"/>
    <property type="match status" value="1"/>
</dbReference>
<keyword evidence="1" id="KW-1133">Transmembrane helix</keyword>
<dbReference type="AlphaFoldDB" id="A0A101HIY7"/>
<evidence type="ECO:0000256" key="1">
    <source>
        <dbReference type="SAM" id="Phobius"/>
    </source>
</evidence>
<feature type="transmembrane region" description="Helical" evidence="1">
    <location>
        <begin position="119"/>
        <end position="143"/>
    </location>
</feature>
<evidence type="ECO:0000313" key="2">
    <source>
        <dbReference type="EMBL" id="KUK77719.1"/>
    </source>
</evidence>
<organism evidence="2 3">
    <name type="scientific">candidate division WS6 bacterium 34_10</name>
    <dbReference type="NCBI Taxonomy" id="1641389"/>
    <lineage>
        <taxon>Bacteria</taxon>
        <taxon>Candidatus Dojkabacteria</taxon>
    </lineage>
</organism>
<dbReference type="Pfam" id="PF04298">
    <property type="entry name" value="Zn_peptidase_2"/>
    <property type="match status" value="1"/>
</dbReference>
<keyword evidence="1" id="KW-0472">Membrane</keyword>
<feature type="transmembrane region" description="Helical" evidence="1">
    <location>
        <begin position="149"/>
        <end position="167"/>
    </location>
</feature>
<comment type="caution">
    <text evidence="2">The sequence shown here is derived from an EMBL/GenBank/DDBJ whole genome shotgun (WGS) entry which is preliminary data.</text>
</comment>
<name>A0A101HIY7_9BACT</name>
<gene>
    <name evidence="2" type="ORF">XD93_0144</name>
</gene>
<dbReference type="PANTHER" id="PTHR36434:SF1">
    <property type="entry name" value="MEMBRANE PROTEASE YUGP-RELATED"/>
    <property type="match status" value="1"/>
</dbReference>
<dbReference type="PATRIC" id="fig|1641389.3.peg.186"/>
<keyword evidence="1" id="KW-0812">Transmembrane</keyword>
<dbReference type="EMBL" id="LGGO01000010">
    <property type="protein sequence ID" value="KUK77719.1"/>
    <property type="molecule type" value="Genomic_DNA"/>
</dbReference>
<dbReference type="InterPro" id="IPR007395">
    <property type="entry name" value="Zn_peptidase_2"/>
</dbReference>